<dbReference type="EMBL" id="CP042467">
    <property type="protein sequence ID" value="QED28972.1"/>
    <property type="molecule type" value="Genomic_DNA"/>
</dbReference>
<sequence>MNVVSLRNFKISGIFLLCLACTATESLPHTEGGRAFGPIGDLQILWFADTNTQPLTTNKGRTNLVPQSKILYDVQALIQELGHSNIQVRVEDQIVEISGDLNEAESLLLVNELKGVFGVRDVQIREEAM</sequence>
<dbReference type="AlphaFoldDB" id="A0A5B8XST5"/>
<accession>A0A5B8XST5</accession>
<dbReference type="Proteomes" id="UP000321595">
    <property type="component" value="Chromosome"/>
</dbReference>
<evidence type="ECO:0000313" key="2">
    <source>
        <dbReference type="Proteomes" id="UP000321595"/>
    </source>
</evidence>
<evidence type="ECO:0000313" key="1">
    <source>
        <dbReference type="EMBL" id="QED28972.1"/>
    </source>
</evidence>
<proteinExistence type="predicted"/>
<name>A0A5B8XST5_9DELT</name>
<organism evidence="1 2">
    <name type="scientific">Microvenator marinus</name>
    <dbReference type="NCBI Taxonomy" id="2600177"/>
    <lineage>
        <taxon>Bacteria</taxon>
        <taxon>Deltaproteobacteria</taxon>
        <taxon>Bradymonadales</taxon>
        <taxon>Microvenatoraceae</taxon>
        <taxon>Microvenator</taxon>
    </lineage>
</organism>
<gene>
    <name evidence="1" type="ORF">FRD01_17350</name>
</gene>
<keyword evidence="2" id="KW-1185">Reference proteome</keyword>
<dbReference type="KEGG" id="bbae:FRD01_17350"/>
<evidence type="ECO:0008006" key="3">
    <source>
        <dbReference type="Google" id="ProtNLM"/>
    </source>
</evidence>
<dbReference type="RefSeq" id="WP_146961870.1">
    <property type="nucleotide sequence ID" value="NZ_CP042467.1"/>
</dbReference>
<reference evidence="1 2" key="1">
    <citation type="submission" date="2019-08" db="EMBL/GenBank/DDBJ databases">
        <authorList>
            <person name="Liang Q."/>
        </authorList>
    </citation>
    <scope>NUCLEOTIDE SEQUENCE [LARGE SCALE GENOMIC DNA]</scope>
    <source>
        <strain evidence="1 2">V1718</strain>
    </source>
</reference>
<protein>
    <recommendedName>
        <fullName evidence="3">BON domain-containing protein</fullName>
    </recommendedName>
</protein>